<dbReference type="AlphaFoldDB" id="A0AAV1R7Y8"/>
<reference evidence="1 2" key="1">
    <citation type="submission" date="2024-01" db="EMBL/GenBank/DDBJ databases">
        <authorList>
            <person name="Waweru B."/>
        </authorList>
    </citation>
    <scope>NUCLEOTIDE SEQUENCE [LARGE SCALE GENOMIC DNA]</scope>
</reference>
<gene>
    <name evidence="1" type="ORF">DCAF_LOCUS6648</name>
</gene>
<evidence type="ECO:0000313" key="2">
    <source>
        <dbReference type="Proteomes" id="UP001314170"/>
    </source>
</evidence>
<dbReference type="Proteomes" id="UP001314170">
    <property type="component" value="Unassembled WGS sequence"/>
</dbReference>
<dbReference type="EMBL" id="CAWUPB010000905">
    <property type="protein sequence ID" value="CAK7328904.1"/>
    <property type="molecule type" value="Genomic_DNA"/>
</dbReference>
<proteinExistence type="predicted"/>
<keyword evidence="2" id="KW-1185">Reference proteome</keyword>
<accession>A0AAV1R7Y8</accession>
<sequence>MKIWASTSLAILELQLQNKGLVERLMKRGARKATSFGSGVVDCVSYCRELWCGPKIFLVLIPFLCDWIGMDESWLEFYLGMKLNLLLLIRNFSSIWDQDSVGWKHVDPNGAIVMEGLVLAENLECMDSLCKVFWEEIAVVFGRG</sequence>
<organism evidence="1 2">
    <name type="scientific">Dovyalis caffra</name>
    <dbReference type="NCBI Taxonomy" id="77055"/>
    <lineage>
        <taxon>Eukaryota</taxon>
        <taxon>Viridiplantae</taxon>
        <taxon>Streptophyta</taxon>
        <taxon>Embryophyta</taxon>
        <taxon>Tracheophyta</taxon>
        <taxon>Spermatophyta</taxon>
        <taxon>Magnoliopsida</taxon>
        <taxon>eudicotyledons</taxon>
        <taxon>Gunneridae</taxon>
        <taxon>Pentapetalae</taxon>
        <taxon>rosids</taxon>
        <taxon>fabids</taxon>
        <taxon>Malpighiales</taxon>
        <taxon>Salicaceae</taxon>
        <taxon>Flacourtieae</taxon>
        <taxon>Dovyalis</taxon>
    </lineage>
</organism>
<name>A0AAV1R7Y8_9ROSI</name>
<comment type="caution">
    <text evidence="1">The sequence shown here is derived from an EMBL/GenBank/DDBJ whole genome shotgun (WGS) entry which is preliminary data.</text>
</comment>
<evidence type="ECO:0000313" key="1">
    <source>
        <dbReference type="EMBL" id="CAK7328904.1"/>
    </source>
</evidence>
<protein>
    <submittedName>
        <fullName evidence="1">Uncharacterized protein</fullName>
    </submittedName>
</protein>